<reference evidence="1 2" key="1">
    <citation type="submission" date="2023-02" db="EMBL/GenBank/DDBJ databases">
        <title>LHISI_Scaffold_Assembly.</title>
        <authorList>
            <person name="Stuart O.P."/>
            <person name="Cleave R."/>
            <person name="Magrath M.J.L."/>
            <person name="Mikheyev A.S."/>
        </authorList>
    </citation>
    <scope>NUCLEOTIDE SEQUENCE [LARGE SCALE GENOMIC DNA]</scope>
    <source>
        <strain evidence="1">Daus_M_001</strain>
        <tissue evidence="1">Leg muscle</tissue>
    </source>
</reference>
<comment type="caution">
    <text evidence="1">The sequence shown here is derived from an EMBL/GenBank/DDBJ whole genome shotgun (WGS) entry which is preliminary data.</text>
</comment>
<sequence length="340" mass="37795">MYGQTVPFEFRRYLHLGTEIYTSDSLVIFFWPFRAPSTPLPPHPLQSFRPRCYLLRKTSNKPSQPAPIQAVKQIRSSSIPPPLLLLASSTRQHPALANREKKKKTVVNSKNQVIFNRNLSCEPEVCCRSLQVIAPELQITTSHDRPFARCVQDIRGSGTIPIYKNPVTRPGTEPGSPLWEASRLTAQPPLSQWLREALGTCILSNWLPQAAYKARYLLGCKLFVTCEDGTIHSRPPELNSSDIEGRLARQLSAKLQAVIPDFSSGHQGALGREPSQDCVLRKLKSRKLDITRDITKAKEPPVPRTPATLAGPLREWLDEGVQFLLTRVPGGGGEGLGPDS</sequence>
<evidence type="ECO:0000313" key="1">
    <source>
        <dbReference type="EMBL" id="KAJ8882334.1"/>
    </source>
</evidence>
<keyword evidence="2" id="KW-1185">Reference proteome</keyword>
<organism evidence="1 2">
    <name type="scientific">Dryococelus australis</name>
    <dbReference type="NCBI Taxonomy" id="614101"/>
    <lineage>
        <taxon>Eukaryota</taxon>
        <taxon>Metazoa</taxon>
        <taxon>Ecdysozoa</taxon>
        <taxon>Arthropoda</taxon>
        <taxon>Hexapoda</taxon>
        <taxon>Insecta</taxon>
        <taxon>Pterygota</taxon>
        <taxon>Neoptera</taxon>
        <taxon>Polyneoptera</taxon>
        <taxon>Phasmatodea</taxon>
        <taxon>Verophasmatodea</taxon>
        <taxon>Anareolatae</taxon>
        <taxon>Phasmatidae</taxon>
        <taxon>Eurycanthinae</taxon>
        <taxon>Dryococelus</taxon>
    </lineage>
</organism>
<dbReference type="Proteomes" id="UP001159363">
    <property type="component" value="Chromosome 4"/>
</dbReference>
<evidence type="ECO:0000313" key="2">
    <source>
        <dbReference type="Proteomes" id="UP001159363"/>
    </source>
</evidence>
<proteinExistence type="predicted"/>
<name>A0ABQ9HDK6_9NEOP</name>
<accession>A0ABQ9HDK6</accession>
<protein>
    <submittedName>
        <fullName evidence="1">Uncharacterized protein</fullName>
    </submittedName>
</protein>
<dbReference type="EMBL" id="JARBHB010000005">
    <property type="protein sequence ID" value="KAJ8882334.1"/>
    <property type="molecule type" value="Genomic_DNA"/>
</dbReference>
<gene>
    <name evidence="1" type="ORF">PR048_014136</name>
</gene>